<dbReference type="OrthoDB" id="9900203at2"/>
<protein>
    <submittedName>
        <fullName evidence="1">Uncharacterized protein</fullName>
    </submittedName>
</protein>
<dbReference type="Proteomes" id="UP000295558">
    <property type="component" value="Unassembled WGS sequence"/>
</dbReference>
<dbReference type="EMBL" id="SNZK01000001">
    <property type="protein sequence ID" value="TDR55113.1"/>
    <property type="molecule type" value="Genomic_DNA"/>
</dbReference>
<accession>A0A4R6ZR30</accession>
<evidence type="ECO:0000313" key="1">
    <source>
        <dbReference type="EMBL" id="TDR55113.1"/>
    </source>
</evidence>
<comment type="caution">
    <text evidence="1">The sequence shown here is derived from an EMBL/GenBank/DDBJ whole genome shotgun (WGS) entry which is preliminary data.</text>
</comment>
<gene>
    <name evidence="1" type="ORF">DFP96_10141</name>
</gene>
<proteinExistence type="predicted"/>
<evidence type="ECO:0000313" key="2">
    <source>
        <dbReference type="Proteomes" id="UP000295558"/>
    </source>
</evidence>
<name>A0A4R6ZR30_9LIST</name>
<dbReference type="RefSeq" id="WP_036072848.1">
    <property type="nucleotide sequence ID" value="NZ_SNZK01000001.1"/>
</dbReference>
<dbReference type="STRING" id="1265846.PROCOU_13928"/>
<dbReference type="AlphaFoldDB" id="A0A4R6ZR30"/>
<organism evidence="1 2">
    <name type="scientific">Listeria rocourtiae</name>
    <dbReference type="NCBI Taxonomy" id="647910"/>
    <lineage>
        <taxon>Bacteria</taxon>
        <taxon>Bacillati</taxon>
        <taxon>Bacillota</taxon>
        <taxon>Bacilli</taxon>
        <taxon>Bacillales</taxon>
        <taxon>Listeriaceae</taxon>
        <taxon>Listeria</taxon>
    </lineage>
</organism>
<sequence length="133" mass="14954">MPFEEQNAIRAQIKASTGLDVIVEYDGLQLPSSDKKPFLTIELLNDAGTSSTKLRDSVASTNLYQLGIYPQTNRQQRELSAQIKQALLFHTYDGFQVLDNVSIAPIPPESPSDEVNFHRAFVSFTTSRRDHKQ</sequence>
<reference evidence="1 2" key="1">
    <citation type="submission" date="2019-03" db="EMBL/GenBank/DDBJ databases">
        <title>Genomic Encyclopedia of Type Strains, Phase III (KMG-III): the genomes of soil and plant-associated and newly described type strains.</title>
        <authorList>
            <person name="Whitman W."/>
        </authorList>
    </citation>
    <scope>NUCLEOTIDE SEQUENCE [LARGE SCALE GENOMIC DNA]</scope>
    <source>
        <strain evidence="1 2">CECT 7972</strain>
    </source>
</reference>
<keyword evidence="2" id="KW-1185">Reference proteome</keyword>